<feature type="transmembrane region" description="Helical" evidence="14">
    <location>
        <begin position="39"/>
        <end position="58"/>
    </location>
</feature>
<evidence type="ECO:0000256" key="9">
    <source>
        <dbReference type="ARBA" id="ARBA00023136"/>
    </source>
</evidence>
<evidence type="ECO:0000313" key="16">
    <source>
        <dbReference type="Proteomes" id="UP000095255"/>
    </source>
</evidence>
<keyword evidence="3 14" id="KW-1003">Cell membrane</keyword>
<feature type="transmembrane region" description="Helical" evidence="14">
    <location>
        <begin position="105"/>
        <end position="125"/>
    </location>
</feature>
<feature type="transmembrane region" description="Helical" evidence="14">
    <location>
        <begin position="6"/>
        <end position="27"/>
    </location>
</feature>
<keyword evidence="8 14" id="KW-0406">Ion transport</keyword>
<dbReference type="GO" id="GO:0140114">
    <property type="term" value="P:cellular detoxification of fluoride"/>
    <property type="evidence" value="ECO:0007669"/>
    <property type="project" value="UniProtKB-UniRule"/>
</dbReference>
<evidence type="ECO:0000256" key="2">
    <source>
        <dbReference type="ARBA" id="ARBA00022448"/>
    </source>
</evidence>
<comment type="caution">
    <text evidence="15">The sequence shown here is derived from an EMBL/GenBank/DDBJ whole genome shotgun (WGS) entry which is preliminary data.</text>
</comment>
<dbReference type="STRING" id="1390249.BHU72_03175"/>
<dbReference type="RefSeq" id="WP_069701880.1">
    <property type="nucleotide sequence ID" value="NZ_MJAT01000012.1"/>
</dbReference>
<reference evidence="15 16" key="1">
    <citation type="submission" date="2016-09" db="EMBL/GenBank/DDBJ databases">
        <title>Desulfuribacillus arsenicus sp. nov., an obligately anaerobic, dissimilatory arsenic- and antimonate-reducing bacterium isolated from anoxic sediments.</title>
        <authorList>
            <person name="Abin C.A."/>
            <person name="Hollibaugh J.T."/>
        </authorList>
    </citation>
    <scope>NUCLEOTIDE SEQUENCE [LARGE SCALE GENOMIC DNA]</scope>
    <source>
        <strain evidence="15 16">MLFW-2</strain>
    </source>
</reference>
<evidence type="ECO:0000256" key="7">
    <source>
        <dbReference type="ARBA" id="ARBA00023053"/>
    </source>
</evidence>
<dbReference type="Proteomes" id="UP000095255">
    <property type="component" value="Unassembled WGS sequence"/>
</dbReference>
<comment type="function">
    <text evidence="13 14">Fluoride-specific ion channel. Important for reducing fluoride concentration in the cell, thus reducing its toxicity.</text>
</comment>
<evidence type="ECO:0000256" key="12">
    <source>
        <dbReference type="ARBA" id="ARBA00035585"/>
    </source>
</evidence>
<evidence type="ECO:0000256" key="10">
    <source>
        <dbReference type="ARBA" id="ARBA00023303"/>
    </source>
</evidence>
<keyword evidence="2 14" id="KW-0813">Transport</keyword>
<dbReference type="GO" id="GO:0062054">
    <property type="term" value="F:fluoride channel activity"/>
    <property type="evidence" value="ECO:0007669"/>
    <property type="project" value="UniProtKB-UniRule"/>
</dbReference>
<comment type="similarity">
    <text evidence="11 14">Belongs to the fluoride channel Fluc/FEX (TC 1.A.43) family.</text>
</comment>
<dbReference type="InterPro" id="IPR003691">
    <property type="entry name" value="FluC"/>
</dbReference>
<dbReference type="GO" id="GO:0005886">
    <property type="term" value="C:plasma membrane"/>
    <property type="evidence" value="ECO:0007669"/>
    <property type="project" value="UniProtKB-SubCell"/>
</dbReference>
<organism evidence="15 16">
    <name type="scientific">Desulfuribacillus stibiiarsenatis</name>
    <dbReference type="NCBI Taxonomy" id="1390249"/>
    <lineage>
        <taxon>Bacteria</taxon>
        <taxon>Bacillati</taxon>
        <taxon>Bacillota</taxon>
        <taxon>Desulfuribacillia</taxon>
        <taxon>Desulfuribacillales</taxon>
        <taxon>Desulfuribacillaceae</taxon>
        <taxon>Desulfuribacillus</taxon>
    </lineage>
</organism>
<dbReference type="PANTHER" id="PTHR28259">
    <property type="entry name" value="FLUORIDE EXPORT PROTEIN 1-RELATED"/>
    <property type="match status" value="1"/>
</dbReference>
<evidence type="ECO:0000313" key="15">
    <source>
        <dbReference type="EMBL" id="OEH85797.1"/>
    </source>
</evidence>
<dbReference type="PANTHER" id="PTHR28259:SF16">
    <property type="entry name" value="FLUORIDE-SPECIFIC ION CHANNEL FLUC 2"/>
    <property type="match status" value="1"/>
</dbReference>
<accession>A0A1E5L6K6</accession>
<feature type="binding site" evidence="14">
    <location>
        <position position="80"/>
    </location>
    <ligand>
        <name>Na(+)</name>
        <dbReference type="ChEBI" id="CHEBI:29101"/>
        <note>structural</note>
    </ligand>
</feature>
<keyword evidence="9 14" id="KW-0472">Membrane</keyword>
<dbReference type="EMBL" id="MJAT01000012">
    <property type="protein sequence ID" value="OEH85797.1"/>
    <property type="molecule type" value="Genomic_DNA"/>
</dbReference>
<keyword evidence="6 14" id="KW-1133">Transmembrane helix</keyword>
<proteinExistence type="inferred from homology"/>
<evidence type="ECO:0000256" key="4">
    <source>
        <dbReference type="ARBA" id="ARBA00022692"/>
    </source>
</evidence>
<gene>
    <name evidence="14" type="primary">fluC</name>
    <name evidence="14" type="synonym">crcB</name>
    <name evidence="15" type="ORF">BHU72_03175</name>
</gene>
<sequence length="126" mass="14228">MFNIEHFIIVSIAGAFGALSRYQLGLFIMNRYPTPRIPIAIILINVLGSFLLGLLASYHEHNPDFLSQTVYIGLAIGFLGSFTTFSTFSVEAIQLWEQKAYRKMIAYLIITILMSIFGFLFGYFVA</sequence>
<comment type="catalytic activity">
    <reaction evidence="12">
        <text>fluoride(in) = fluoride(out)</text>
        <dbReference type="Rhea" id="RHEA:76159"/>
        <dbReference type="ChEBI" id="CHEBI:17051"/>
    </reaction>
    <physiologicalReaction direction="left-to-right" evidence="12">
        <dbReference type="Rhea" id="RHEA:76160"/>
    </physiologicalReaction>
</comment>
<keyword evidence="7 14" id="KW-0915">Sodium</keyword>
<keyword evidence="10 14" id="KW-0407">Ion channel</keyword>
<evidence type="ECO:0000256" key="1">
    <source>
        <dbReference type="ARBA" id="ARBA00004651"/>
    </source>
</evidence>
<feature type="transmembrane region" description="Helical" evidence="14">
    <location>
        <begin position="70"/>
        <end position="93"/>
    </location>
</feature>
<evidence type="ECO:0000256" key="6">
    <source>
        <dbReference type="ARBA" id="ARBA00022989"/>
    </source>
</evidence>
<evidence type="ECO:0000256" key="14">
    <source>
        <dbReference type="HAMAP-Rule" id="MF_00454"/>
    </source>
</evidence>
<keyword evidence="16" id="KW-1185">Reference proteome</keyword>
<dbReference type="HAMAP" id="MF_00454">
    <property type="entry name" value="FluC"/>
    <property type="match status" value="1"/>
</dbReference>
<protein>
    <recommendedName>
        <fullName evidence="14">Fluoride-specific ion channel FluC</fullName>
    </recommendedName>
</protein>
<comment type="subcellular location">
    <subcellularLocation>
        <location evidence="1 14">Cell membrane</location>
        <topology evidence="1 14">Multi-pass membrane protein</topology>
    </subcellularLocation>
</comment>
<evidence type="ECO:0000256" key="8">
    <source>
        <dbReference type="ARBA" id="ARBA00023065"/>
    </source>
</evidence>
<dbReference type="OrthoDB" id="9815830at2"/>
<dbReference type="AlphaFoldDB" id="A0A1E5L6K6"/>
<dbReference type="Pfam" id="PF02537">
    <property type="entry name" value="CRCB"/>
    <property type="match status" value="1"/>
</dbReference>
<comment type="activity regulation">
    <text evidence="14">Na(+) is not transported, but it plays an essential structural role and its presence is essential for fluoride channel function.</text>
</comment>
<feature type="binding site" evidence="14">
    <location>
        <position position="83"/>
    </location>
    <ligand>
        <name>Na(+)</name>
        <dbReference type="ChEBI" id="CHEBI:29101"/>
        <note>structural</note>
    </ligand>
</feature>
<evidence type="ECO:0000256" key="3">
    <source>
        <dbReference type="ARBA" id="ARBA00022475"/>
    </source>
</evidence>
<evidence type="ECO:0000256" key="5">
    <source>
        <dbReference type="ARBA" id="ARBA00022723"/>
    </source>
</evidence>
<keyword evidence="5 14" id="KW-0479">Metal-binding</keyword>
<dbReference type="NCBIfam" id="TIGR00494">
    <property type="entry name" value="crcB"/>
    <property type="match status" value="1"/>
</dbReference>
<name>A0A1E5L6K6_9FIRM</name>
<evidence type="ECO:0000256" key="13">
    <source>
        <dbReference type="ARBA" id="ARBA00049940"/>
    </source>
</evidence>
<dbReference type="GO" id="GO:0046872">
    <property type="term" value="F:metal ion binding"/>
    <property type="evidence" value="ECO:0007669"/>
    <property type="project" value="UniProtKB-KW"/>
</dbReference>
<evidence type="ECO:0000256" key="11">
    <source>
        <dbReference type="ARBA" id="ARBA00035120"/>
    </source>
</evidence>
<keyword evidence="4 14" id="KW-0812">Transmembrane</keyword>